<protein>
    <recommendedName>
        <fullName evidence="4">ABC transmembrane type-1 domain-containing protein</fullName>
    </recommendedName>
</protein>
<name>A0ABN5HWS5_9ACTN</name>
<gene>
    <name evidence="2" type="ORF">C4B68_06945</name>
</gene>
<proteinExistence type="predicted"/>
<dbReference type="Proteomes" id="UP000238413">
    <property type="component" value="Chromosome"/>
</dbReference>
<reference evidence="2 3" key="1">
    <citation type="submission" date="2018-02" db="EMBL/GenBank/DDBJ databases">
        <title>Complete genome sequence of Streptomyces dengpaensis, the producer of angucyclines.</title>
        <authorList>
            <person name="Yumei L."/>
        </authorList>
    </citation>
    <scope>NUCLEOTIDE SEQUENCE [LARGE SCALE GENOMIC DNA]</scope>
    <source>
        <strain evidence="2 3">XZHG99</strain>
    </source>
</reference>
<keyword evidence="3" id="KW-1185">Reference proteome</keyword>
<feature type="region of interest" description="Disordered" evidence="1">
    <location>
        <begin position="72"/>
        <end position="105"/>
    </location>
</feature>
<dbReference type="RefSeq" id="WP_099498529.1">
    <property type="nucleotide sequence ID" value="NZ_CP026652.1"/>
</dbReference>
<organism evidence="2 3">
    <name type="scientific">Streptomyces dengpaensis</name>
    <dbReference type="NCBI Taxonomy" id="2049881"/>
    <lineage>
        <taxon>Bacteria</taxon>
        <taxon>Bacillati</taxon>
        <taxon>Actinomycetota</taxon>
        <taxon>Actinomycetes</taxon>
        <taxon>Kitasatosporales</taxon>
        <taxon>Streptomycetaceae</taxon>
        <taxon>Streptomyces</taxon>
    </lineage>
</organism>
<evidence type="ECO:0008006" key="4">
    <source>
        <dbReference type="Google" id="ProtNLM"/>
    </source>
</evidence>
<evidence type="ECO:0000256" key="1">
    <source>
        <dbReference type="SAM" id="MobiDB-lite"/>
    </source>
</evidence>
<accession>A0ABN5HWS5</accession>
<evidence type="ECO:0000313" key="2">
    <source>
        <dbReference type="EMBL" id="AVH55557.1"/>
    </source>
</evidence>
<sequence>MAGLLLTEEWVYQLRRSLGIELARVRLHQWLTYSRLPELVRMWLRPMVYAVGCGMAVHLPALRQLGGFPEPMETSVLGTASPSSAPTSHRPPPWSSTSPTPTPPD</sequence>
<evidence type="ECO:0000313" key="3">
    <source>
        <dbReference type="Proteomes" id="UP000238413"/>
    </source>
</evidence>
<feature type="compositionally biased region" description="Pro residues" evidence="1">
    <location>
        <begin position="89"/>
        <end position="105"/>
    </location>
</feature>
<feature type="compositionally biased region" description="Polar residues" evidence="1">
    <location>
        <begin position="76"/>
        <end position="85"/>
    </location>
</feature>
<dbReference type="EMBL" id="CP026652">
    <property type="protein sequence ID" value="AVH55557.1"/>
    <property type="molecule type" value="Genomic_DNA"/>
</dbReference>